<feature type="coiled-coil region" evidence="1">
    <location>
        <begin position="63"/>
        <end position="90"/>
    </location>
</feature>
<evidence type="ECO:0000256" key="2">
    <source>
        <dbReference type="SAM" id="MobiDB-lite"/>
    </source>
</evidence>
<dbReference type="EMBL" id="JIBK01000039">
    <property type="protein sequence ID" value="POM84206.1"/>
    <property type="molecule type" value="Genomic_DNA"/>
</dbReference>
<name>A0A2P4Z2G5_9CRYT</name>
<keyword evidence="1" id="KW-0175">Coiled coil</keyword>
<dbReference type="VEuPathDB" id="CryptoDB:CmeUKMEL1_11235"/>
<sequence length="303" mass="35109">MQSSKTITDQFEELIKKAKELNKTHPVIQEENVDDKNKKNESNSAKLEISMLWKRHEMCVVQKNAIKDLIKIHREELQLLESALRTIESEEKKVLEIIHRETLDADSLTRATSVEMVERDNDSAYTKSIPPFENLSTQTTYENLEHGVSKSYTDSNNRDLEYSNDEYSYKDELESDEFNNYSDNSLEQEDFSSRNTTSRVNTVRKVRFSIDNLGGSSEAKSNNPSNSNSSYSVKNTAWPSNSIKTTISIPQRYNYIRNRNSSLMKEISIKKILEGNRKLGMEEKDQGQRELVRKLHTLYSSKR</sequence>
<feature type="compositionally biased region" description="Low complexity" evidence="2">
    <location>
        <begin position="216"/>
        <end position="232"/>
    </location>
</feature>
<proteinExistence type="predicted"/>
<organism evidence="3 4">
    <name type="scientific">Cryptosporidium meleagridis</name>
    <dbReference type="NCBI Taxonomy" id="93969"/>
    <lineage>
        <taxon>Eukaryota</taxon>
        <taxon>Sar</taxon>
        <taxon>Alveolata</taxon>
        <taxon>Apicomplexa</taxon>
        <taxon>Conoidasida</taxon>
        <taxon>Coccidia</taxon>
        <taxon>Eucoccidiorida</taxon>
        <taxon>Eimeriorina</taxon>
        <taxon>Cryptosporidiidae</taxon>
        <taxon>Cryptosporidium</taxon>
    </lineage>
</organism>
<comment type="caution">
    <text evidence="3">The sequence shown here is derived from an EMBL/GenBank/DDBJ whole genome shotgun (WGS) entry which is preliminary data.</text>
</comment>
<reference evidence="3 4" key="1">
    <citation type="submission" date="2014-04" db="EMBL/GenBank/DDBJ databases">
        <title>Comparative Genomics of Cryptosporidium Species.</title>
        <authorList>
            <person name="Silva J.C."/>
            <person name="Su Q."/>
            <person name="Chalmers R."/>
            <person name="Chibucos M.C."/>
            <person name="Elwin K."/>
            <person name="Godinez A."/>
            <person name="Guo F."/>
            <person name="Huynh K."/>
            <person name="Orvis J."/>
            <person name="Ott S."/>
            <person name="Sadzewicz L."/>
            <person name="Sengamalay N."/>
            <person name="Shetty A."/>
            <person name="Sun M."/>
            <person name="Tallon L."/>
            <person name="Xiao L."/>
            <person name="Zhang H."/>
            <person name="Fraser C.M."/>
            <person name="Zhu G."/>
            <person name="Kissinger J."/>
            <person name="Widmer G."/>
        </authorList>
    </citation>
    <scope>NUCLEOTIDE SEQUENCE [LARGE SCALE GENOMIC DNA]</scope>
    <source>
        <strain evidence="3 4">UKMEL1</strain>
    </source>
</reference>
<evidence type="ECO:0000313" key="3">
    <source>
        <dbReference type="EMBL" id="POM84206.1"/>
    </source>
</evidence>
<accession>A0A2P4Z2G5</accession>
<gene>
    <name evidence="3" type="ORF">CmeUKMEL1_11235</name>
</gene>
<evidence type="ECO:0000256" key="1">
    <source>
        <dbReference type="SAM" id="Coils"/>
    </source>
</evidence>
<keyword evidence="4" id="KW-1185">Reference proteome</keyword>
<evidence type="ECO:0000313" key="4">
    <source>
        <dbReference type="Proteomes" id="UP000236928"/>
    </source>
</evidence>
<feature type="region of interest" description="Disordered" evidence="2">
    <location>
        <begin position="213"/>
        <end position="236"/>
    </location>
</feature>
<dbReference type="Proteomes" id="UP000236928">
    <property type="component" value="Unassembled WGS sequence"/>
</dbReference>
<protein>
    <submittedName>
        <fullName evidence="3">Uncharacterized protein</fullName>
    </submittedName>
</protein>
<dbReference type="OrthoDB" id="341483at2759"/>
<dbReference type="AlphaFoldDB" id="A0A2P4Z2G5"/>